<dbReference type="CDD" id="cd20655">
    <property type="entry name" value="CYP93"/>
    <property type="match status" value="1"/>
</dbReference>
<keyword evidence="5 10" id="KW-0479">Metal-binding</keyword>
<gene>
    <name evidence="14" type="primary">LOC111283307</name>
</gene>
<evidence type="ECO:0000256" key="9">
    <source>
        <dbReference type="ARBA" id="ARBA00023136"/>
    </source>
</evidence>
<feature type="transmembrane region" description="Helical" evidence="12">
    <location>
        <begin position="12"/>
        <end position="29"/>
    </location>
</feature>
<keyword evidence="9 12" id="KW-0472">Membrane</keyword>
<dbReference type="PROSITE" id="PS00086">
    <property type="entry name" value="CYTOCHROME_P450"/>
    <property type="match status" value="1"/>
</dbReference>
<evidence type="ECO:0000256" key="11">
    <source>
        <dbReference type="RuleBase" id="RU000461"/>
    </source>
</evidence>
<evidence type="ECO:0000256" key="12">
    <source>
        <dbReference type="SAM" id="Phobius"/>
    </source>
</evidence>
<dbReference type="KEGG" id="dzi:111283307"/>
<dbReference type="RefSeq" id="XP_022727493.1">
    <property type="nucleotide sequence ID" value="XM_022871758.1"/>
</dbReference>
<sequence length="516" mass="58643">MRSISEIKNYMLWFLLLWIFSAFLIRFIFNKPRKSSAILHLPPSPPSLPIIGHLHHLRPLLLHKSFHNLFCEYGPLLYLRFGSYPCLLVSSPSVAEEIFKNQDANFASRPISPLDDCLIFGNTGFVTAPYGDYWRFMKKLSVTELLGTQQIERSRTVRHQETARFLSKMIQSARKTEVVDVGAELMKLTNNIICRVVASTSCSDEDDEAKRIRELLKMSCELAGKMSFANSLGPFKKLGFWLYAKKSKDVTARYDQLMEKLLRKHEDKAKNNGSDDNKDFMDILLKVCHDDTAELRITREQMKSFIADLFFSGTSTTAETMQWAMAELINNPSVYKIARDEIESVVGRNRLVKETDIRSLHYVQAITKETLRLYPNAPFAPRVCIKDCKINGFDIPQNTPVAVNLYSIMRDPTIWEKPNEFCPERFLDLATSKIETKGQNFDFIPFGGGRRGCPGKNLAYILMNTAIASVIQCLDLKVIGEDGDSAKVNMQEAIGMSLAMASPLQCLPLVHFDPFC</sequence>
<dbReference type="GO" id="GO:0004497">
    <property type="term" value="F:monooxygenase activity"/>
    <property type="evidence" value="ECO:0007669"/>
    <property type="project" value="UniProtKB-KW"/>
</dbReference>
<dbReference type="AlphaFoldDB" id="A0A6P5XGW5"/>
<dbReference type="OrthoDB" id="1103324at2759"/>
<protein>
    <submittedName>
        <fullName evidence="14">Cytochrome P450 705A22-like</fullName>
    </submittedName>
</protein>
<keyword evidence="6 11" id="KW-0560">Oxidoreductase</keyword>
<dbReference type="GO" id="GO:0016705">
    <property type="term" value="F:oxidoreductase activity, acting on paired donors, with incorporation or reduction of molecular oxygen"/>
    <property type="evidence" value="ECO:0007669"/>
    <property type="project" value="InterPro"/>
</dbReference>
<dbReference type="SUPFAM" id="SSF48264">
    <property type="entry name" value="Cytochrome P450"/>
    <property type="match status" value="1"/>
</dbReference>
<evidence type="ECO:0000256" key="2">
    <source>
        <dbReference type="ARBA" id="ARBA00004370"/>
    </source>
</evidence>
<evidence type="ECO:0000313" key="14">
    <source>
        <dbReference type="RefSeq" id="XP_022727493.1"/>
    </source>
</evidence>
<evidence type="ECO:0000256" key="10">
    <source>
        <dbReference type="PIRSR" id="PIRSR602401-1"/>
    </source>
</evidence>
<proteinExistence type="inferred from homology"/>
<dbReference type="PANTHER" id="PTHR47943:SF8">
    <property type="entry name" value="CYTOCHROME P450"/>
    <property type="match status" value="1"/>
</dbReference>
<dbReference type="Proteomes" id="UP000515121">
    <property type="component" value="Unplaced"/>
</dbReference>
<evidence type="ECO:0000256" key="5">
    <source>
        <dbReference type="ARBA" id="ARBA00022723"/>
    </source>
</evidence>
<dbReference type="Gene3D" id="1.10.630.10">
    <property type="entry name" value="Cytochrome P450"/>
    <property type="match status" value="1"/>
</dbReference>
<evidence type="ECO:0000256" key="3">
    <source>
        <dbReference type="ARBA" id="ARBA00010617"/>
    </source>
</evidence>
<keyword evidence="8 11" id="KW-0503">Monooxygenase</keyword>
<dbReference type="InterPro" id="IPR001128">
    <property type="entry name" value="Cyt_P450"/>
</dbReference>
<dbReference type="Pfam" id="PF00067">
    <property type="entry name" value="p450"/>
    <property type="match status" value="1"/>
</dbReference>
<organism evidence="13 14">
    <name type="scientific">Durio zibethinus</name>
    <name type="common">Durian</name>
    <dbReference type="NCBI Taxonomy" id="66656"/>
    <lineage>
        <taxon>Eukaryota</taxon>
        <taxon>Viridiplantae</taxon>
        <taxon>Streptophyta</taxon>
        <taxon>Embryophyta</taxon>
        <taxon>Tracheophyta</taxon>
        <taxon>Spermatophyta</taxon>
        <taxon>Magnoliopsida</taxon>
        <taxon>eudicotyledons</taxon>
        <taxon>Gunneridae</taxon>
        <taxon>Pentapetalae</taxon>
        <taxon>rosids</taxon>
        <taxon>malvids</taxon>
        <taxon>Malvales</taxon>
        <taxon>Malvaceae</taxon>
        <taxon>Helicteroideae</taxon>
        <taxon>Durio</taxon>
    </lineage>
</organism>
<evidence type="ECO:0000256" key="8">
    <source>
        <dbReference type="ARBA" id="ARBA00023033"/>
    </source>
</evidence>
<keyword evidence="12" id="KW-0812">Transmembrane</keyword>
<dbReference type="PRINTS" id="PR00463">
    <property type="entry name" value="EP450I"/>
</dbReference>
<accession>A0A6P5XGW5</accession>
<dbReference type="InterPro" id="IPR017972">
    <property type="entry name" value="Cyt_P450_CS"/>
</dbReference>
<reference evidence="14" key="1">
    <citation type="submission" date="2025-08" db="UniProtKB">
        <authorList>
            <consortium name="RefSeq"/>
        </authorList>
    </citation>
    <scope>IDENTIFICATION</scope>
    <source>
        <tissue evidence="14">Fruit stalk</tissue>
    </source>
</reference>
<dbReference type="GO" id="GO:0005506">
    <property type="term" value="F:iron ion binding"/>
    <property type="evidence" value="ECO:0007669"/>
    <property type="project" value="InterPro"/>
</dbReference>
<dbReference type="InterPro" id="IPR002401">
    <property type="entry name" value="Cyt_P450_E_grp-I"/>
</dbReference>
<feature type="binding site" description="axial binding residue" evidence="10">
    <location>
        <position position="453"/>
    </location>
    <ligand>
        <name>heme</name>
        <dbReference type="ChEBI" id="CHEBI:30413"/>
    </ligand>
    <ligandPart>
        <name>Fe</name>
        <dbReference type="ChEBI" id="CHEBI:18248"/>
    </ligandPart>
</feature>
<dbReference type="PANTHER" id="PTHR47943">
    <property type="entry name" value="CYTOCHROME P450 93A3-LIKE"/>
    <property type="match status" value="1"/>
</dbReference>
<comment type="subcellular location">
    <subcellularLocation>
        <location evidence="2">Membrane</location>
    </subcellularLocation>
</comment>
<dbReference type="FunFam" id="1.10.630.10:FF:000019">
    <property type="entry name" value="Cytochrome P450 family protein"/>
    <property type="match status" value="1"/>
</dbReference>
<dbReference type="InterPro" id="IPR036396">
    <property type="entry name" value="Cyt_P450_sf"/>
</dbReference>
<evidence type="ECO:0000256" key="6">
    <source>
        <dbReference type="ARBA" id="ARBA00023002"/>
    </source>
</evidence>
<name>A0A6P5XGW5_DURZI</name>
<keyword evidence="13" id="KW-1185">Reference proteome</keyword>
<comment type="cofactor">
    <cofactor evidence="1 10">
        <name>heme</name>
        <dbReference type="ChEBI" id="CHEBI:30413"/>
    </cofactor>
</comment>
<evidence type="ECO:0000313" key="13">
    <source>
        <dbReference type="Proteomes" id="UP000515121"/>
    </source>
</evidence>
<comment type="similarity">
    <text evidence="3 11">Belongs to the cytochrome P450 family.</text>
</comment>
<evidence type="ECO:0000256" key="4">
    <source>
        <dbReference type="ARBA" id="ARBA00022617"/>
    </source>
</evidence>
<keyword evidence="7 10" id="KW-0408">Iron</keyword>
<evidence type="ECO:0000256" key="1">
    <source>
        <dbReference type="ARBA" id="ARBA00001971"/>
    </source>
</evidence>
<dbReference type="GeneID" id="111283307"/>
<keyword evidence="4 10" id="KW-0349">Heme</keyword>
<keyword evidence="12" id="KW-1133">Transmembrane helix</keyword>
<dbReference type="GO" id="GO:0020037">
    <property type="term" value="F:heme binding"/>
    <property type="evidence" value="ECO:0007669"/>
    <property type="project" value="InterPro"/>
</dbReference>
<dbReference type="GO" id="GO:0016020">
    <property type="term" value="C:membrane"/>
    <property type="evidence" value="ECO:0007669"/>
    <property type="project" value="UniProtKB-SubCell"/>
</dbReference>
<evidence type="ECO:0000256" key="7">
    <source>
        <dbReference type="ARBA" id="ARBA00023004"/>
    </source>
</evidence>
<dbReference type="PRINTS" id="PR00385">
    <property type="entry name" value="P450"/>
</dbReference>